<evidence type="ECO:0000313" key="2">
    <source>
        <dbReference type="Proteomes" id="UP000180166"/>
    </source>
</evidence>
<reference evidence="1 2" key="1">
    <citation type="submission" date="2016-10" db="EMBL/GenBank/DDBJ databases">
        <title>Genome sequence of Nocardia seriolae strain EM150506, isolated from Anguila japonica.</title>
        <authorList>
            <person name="Han H.-J."/>
        </authorList>
    </citation>
    <scope>NUCLEOTIDE SEQUENCE [LARGE SCALE GENOMIC DNA]</scope>
    <source>
        <strain evidence="1 2">EM150506</strain>
    </source>
</reference>
<evidence type="ECO:0008006" key="3">
    <source>
        <dbReference type="Google" id="ProtNLM"/>
    </source>
</evidence>
<dbReference type="KEGG" id="nsr:NS506_02936"/>
<organism evidence="1 2">
    <name type="scientific">Nocardia seriolae</name>
    <dbReference type="NCBI Taxonomy" id="37332"/>
    <lineage>
        <taxon>Bacteria</taxon>
        <taxon>Bacillati</taxon>
        <taxon>Actinomycetota</taxon>
        <taxon>Actinomycetes</taxon>
        <taxon>Mycobacteriales</taxon>
        <taxon>Nocardiaceae</taxon>
        <taxon>Nocardia</taxon>
    </lineage>
</organism>
<name>A0ABC8AS81_9NOCA</name>
<sequence length="40" mass="4058">MRRAVMLVGVPLSLLLAAMVGLVLGTPLGVYAPGSLPLPN</sequence>
<evidence type="ECO:0000313" key="1">
    <source>
        <dbReference type="EMBL" id="APA96995.1"/>
    </source>
</evidence>
<dbReference type="EMBL" id="CP017839">
    <property type="protein sequence ID" value="APA96995.1"/>
    <property type="molecule type" value="Genomic_DNA"/>
</dbReference>
<dbReference type="AlphaFoldDB" id="A0ABC8AS81"/>
<protein>
    <recommendedName>
        <fullName evidence="3">ABC transporter permease</fullName>
    </recommendedName>
</protein>
<proteinExistence type="predicted"/>
<dbReference type="Proteomes" id="UP000180166">
    <property type="component" value="Chromosome"/>
</dbReference>
<gene>
    <name evidence="1" type="ORF">NS506_02936</name>
</gene>
<accession>A0ABC8AS81</accession>